<reference evidence="11" key="1">
    <citation type="submission" date="2022-11" db="UniProtKB">
        <authorList>
            <consortium name="WormBaseParasite"/>
        </authorList>
    </citation>
    <scope>IDENTIFICATION</scope>
</reference>
<dbReference type="Proteomes" id="UP000887578">
    <property type="component" value="Unplaced"/>
</dbReference>
<dbReference type="Pfam" id="PF01433">
    <property type="entry name" value="Peptidase_M1"/>
    <property type="match status" value="1"/>
</dbReference>
<feature type="domain" description="Peptidase M1 membrane alanine aminopeptidase" evidence="8">
    <location>
        <begin position="6"/>
        <end position="227"/>
    </location>
</feature>
<dbReference type="PANTHER" id="PTHR11533">
    <property type="entry name" value="PROTEASE M1 ZINC METALLOPROTEASE"/>
    <property type="match status" value="1"/>
</dbReference>
<dbReference type="PANTHER" id="PTHR11533:SF293">
    <property type="entry name" value="AMINOPEPTIDASE-2-RELATED"/>
    <property type="match status" value="1"/>
</dbReference>
<dbReference type="InterPro" id="IPR050344">
    <property type="entry name" value="Peptidase_M1_aminopeptidases"/>
</dbReference>
<dbReference type="InterPro" id="IPR014782">
    <property type="entry name" value="Peptidase_M1_dom"/>
</dbReference>
<evidence type="ECO:0000256" key="5">
    <source>
        <dbReference type="ARBA" id="ARBA00022801"/>
    </source>
</evidence>
<dbReference type="GO" id="GO:0042277">
    <property type="term" value="F:peptide binding"/>
    <property type="evidence" value="ECO:0007669"/>
    <property type="project" value="TreeGrafter"/>
</dbReference>
<dbReference type="GO" id="GO:0008270">
    <property type="term" value="F:zinc ion binding"/>
    <property type="evidence" value="ECO:0007669"/>
    <property type="project" value="InterPro"/>
</dbReference>
<dbReference type="InterPro" id="IPR024571">
    <property type="entry name" value="ERAP1-like_C_dom"/>
</dbReference>
<organism evidence="10 11">
    <name type="scientific">Panagrolaimus davidi</name>
    <dbReference type="NCBI Taxonomy" id="227884"/>
    <lineage>
        <taxon>Eukaryota</taxon>
        <taxon>Metazoa</taxon>
        <taxon>Ecdysozoa</taxon>
        <taxon>Nematoda</taxon>
        <taxon>Chromadorea</taxon>
        <taxon>Rhabditida</taxon>
        <taxon>Tylenchina</taxon>
        <taxon>Panagrolaimomorpha</taxon>
        <taxon>Panagrolaimoidea</taxon>
        <taxon>Panagrolaimidae</taxon>
        <taxon>Panagrolaimus</taxon>
    </lineage>
</organism>
<accession>A0A914QP38</accession>
<evidence type="ECO:0000256" key="3">
    <source>
        <dbReference type="ARBA" id="ARBA00022670"/>
    </source>
</evidence>
<name>A0A914QP38_9BILA</name>
<dbReference type="SUPFAM" id="SSF55486">
    <property type="entry name" value="Metalloproteases ('zincins'), catalytic domain"/>
    <property type="match status" value="1"/>
</dbReference>
<dbReference type="GO" id="GO:0005737">
    <property type="term" value="C:cytoplasm"/>
    <property type="evidence" value="ECO:0007669"/>
    <property type="project" value="TreeGrafter"/>
</dbReference>
<evidence type="ECO:0000256" key="4">
    <source>
        <dbReference type="ARBA" id="ARBA00022723"/>
    </source>
</evidence>
<dbReference type="Gene3D" id="1.10.390.10">
    <property type="entry name" value="Neutral Protease Domain 2"/>
    <property type="match status" value="1"/>
</dbReference>
<dbReference type="InterPro" id="IPR001930">
    <property type="entry name" value="Peptidase_M1"/>
</dbReference>
<comment type="similarity">
    <text evidence="2">Belongs to the peptidase M1 family.</text>
</comment>
<comment type="cofactor">
    <cofactor evidence="1">
        <name>Zn(2+)</name>
        <dbReference type="ChEBI" id="CHEBI:29105"/>
    </cofactor>
</comment>
<dbReference type="InterPro" id="IPR027268">
    <property type="entry name" value="Peptidase_M4/M1_CTD_sf"/>
</dbReference>
<evidence type="ECO:0000256" key="1">
    <source>
        <dbReference type="ARBA" id="ARBA00001947"/>
    </source>
</evidence>
<keyword evidence="3" id="KW-0645">Protease</keyword>
<evidence type="ECO:0000313" key="11">
    <source>
        <dbReference type="WBParaSite" id="PDA_v2.g5144.t1"/>
    </source>
</evidence>
<evidence type="ECO:0000256" key="7">
    <source>
        <dbReference type="ARBA" id="ARBA00023049"/>
    </source>
</evidence>
<proteinExistence type="inferred from homology"/>
<protein>
    <submittedName>
        <fullName evidence="11">Aminopeptidase</fullName>
    </submittedName>
</protein>
<dbReference type="Gene3D" id="2.60.40.1730">
    <property type="entry name" value="tricorn interacting facor f3 domain"/>
    <property type="match status" value="1"/>
</dbReference>
<evidence type="ECO:0000313" key="10">
    <source>
        <dbReference type="Proteomes" id="UP000887578"/>
    </source>
</evidence>
<evidence type="ECO:0000256" key="2">
    <source>
        <dbReference type="ARBA" id="ARBA00010136"/>
    </source>
</evidence>
<keyword evidence="10" id="KW-1185">Reference proteome</keyword>
<dbReference type="WBParaSite" id="PDA_v2.g5144.t1">
    <property type="protein sequence ID" value="PDA_v2.g5144.t1"/>
    <property type="gene ID" value="PDA_v2.g5144"/>
</dbReference>
<sequence length="785" mass="89728">MYLDEAVNTSKTCVEVMTDFTGIKFPLEKLDGLAVPDFAAGGMENWGLIVYASQYVFYDSRQDTTITHIGGIDVRCHEIAHQWFGDLVTADWWSDIMLHESFAAYFEDYALVQGWPSQISYLDPAYVGSSIEDGFNSDGNNSHPVVTQDGTFDGVVYAKGSGLFRMLSQLLSPTIFQSAIKDYLNKYQYSTANHIQLFEAMNEIVSQTGLKDWCNNPLNVTKFMEPWLIQPHYPLLTVRYDFGSHSYFVDQQPFIPKDQLYPQGYAYAWPVPFYARQVKTGSIKQYWTNRYYQCPHNFENDVSSIPGVQIPAINDEPLIVNANSNTFARVQYDDITFNKIIDGLNQRYFQLSSETLIRMINDEIALVHRNELLNGQTSYLRSMKLVAGALINNNTNSAAVFQAAKSLIDEMIRLGIDMAEKDLFENYFQTILANFYQNIHWEGNGTDDWNNNVLRERLLLYSVYFSIGDARRSAAFRFNNLYAKCGSAGSWVACNDVSPDLRPAIYCGAIITDNGTVFSNMTTLLRNVQQEPSPSQQERSALMEGMACTHRVADLRKYIILATASEIGRPQDLQYLVRNSMASDVLYDVVKNMLATVLINQDGLKYALQAMTYNWFTPERIEMMNDLIPLLSDLPEQYKVFLDVYSDLLYRSKYGQGAYMEITRHLYDAYYPLGFTPWTRRLPKSAMPLTYELSVQPYIPNKSYQYYAEQNFTYDANITITMQPTTDITEIWLNSHRHVIEGYSVLNLDTNQTLTVSNIVRDYDNAIIILIMNAVIPANANIQEL</sequence>
<dbReference type="SUPFAM" id="SSF63737">
    <property type="entry name" value="Leukotriene A4 hydrolase N-terminal domain"/>
    <property type="match status" value="1"/>
</dbReference>
<dbReference type="GO" id="GO:0016020">
    <property type="term" value="C:membrane"/>
    <property type="evidence" value="ECO:0007669"/>
    <property type="project" value="TreeGrafter"/>
</dbReference>
<keyword evidence="7" id="KW-0482">Metalloprotease</keyword>
<feature type="domain" description="ERAP1-like C-terminal" evidence="9">
    <location>
        <begin position="318"/>
        <end position="622"/>
    </location>
</feature>
<dbReference type="GO" id="GO:0005615">
    <property type="term" value="C:extracellular space"/>
    <property type="evidence" value="ECO:0007669"/>
    <property type="project" value="TreeGrafter"/>
</dbReference>
<dbReference type="InterPro" id="IPR042097">
    <property type="entry name" value="Aminopeptidase_N-like_N_sf"/>
</dbReference>
<dbReference type="GO" id="GO:0006508">
    <property type="term" value="P:proteolysis"/>
    <property type="evidence" value="ECO:0007669"/>
    <property type="project" value="UniProtKB-KW"/>
</dbReference>
<evidence type="ECO:0000259" key="8">
    <source>
        <dbReference type="Pfam" id="PF01433"/>
    </source>
</evidence>
<dbReference type="GO" id="GO:0043171">
    <property type="term" value="P:peptide catabolic process"/>
    <property type="evidence" value="ECO:0007669"/>
    <property type="project" value="TreeGrafter"/>
</dbReference>
<keyword evidence="6" id="KW-0862">Zinc</keyword>
<dbReference type="Gene3D" id="1.25.50.20">
    <property type="match status" value="1"/>
</dbReference>
<dbReference type="GO" id="GO:0070006">
    <property type="term" value="F:metalloaminopeptidase activity"/>
    <property type="evidence" value="ECO:0007669"/>
    <property type="project" value="TreeGrafter"/>
</dbReference>
<evidence type="ECO:0000256" key="6">
    <source>
        <dbReference type="ARBA" id="ARBA00022833"/>
    </source>
</evidence>
<dbReference type="Pfam" id="PF11838">
    <property type="entry name" value="ERAP1_C"/>
    <property type="match status" value="1"/>
</dbReference>
<evidence type="ECO:0000259" key="9">
    <source>
        <dbReference type="Pfam" id="PF11838"/>
    </source>
</evidence>
<dbReference type="PRINTS" id="PR00756">
    <property type="entry name" value="ALADIPTASE"/>
</dbReference>
<keyword evidence="4" id="KW-0479">Metal-binding</keyword>
<keyword evidence="5" id="KW-0378">Hydrolase</keyword>
<dbReference type="AlphaFoldDB" id="A0A914QP38"/>